<evidence type="ECO:0000313" key="3">
    <source>
        <dbReference type="Proteomes" id="UP000309038"/>
    </source>
</evidence>
<dbReference type="InterPro" id="IPR024983">
    <property type="entry name" value="CHAT_dom"/>
</dbReference>
<dbReference type="Gene3D" id="1.25.40.10">
    <property type="entry name" value="Tetratricopeptide repeat domain"/>
    <property type="match status" value="1"/>
</dbReference>
<proteinExistence type="predicted"/>
<dbReference type="AlphaFoldDB" id="A0A4S4KE43"/>
<reference evidence="2 3" key="1">
    <citation type="submission" date="2019-02" db="EMBL/GenBank/DDBJ databases">
        <title>Genome sequencing of the rare red list fungi Phlebia centrifuga.</title>
        <authorList>
            <person name="Buettner E."/>
            <person name="Kellner H."/>
        </authorList>
    </citation>
    <scope>NUCLEOTIDE SEQUENCE [LARGE SCALE GENOMIC DNA]</scope>
    <source>
        <strain evidence="2 3">DSM 108282</strain>
    </source>
</reference>
<dbReference type="Proteomes" id="UP000309038">
    <property type="component" value="Unassembled WGS sequence"/>
</dbReference>
<name>A0A4S4KE43_9APHY</name>
<organism evidence="2 3">
    <name type="scientific">Hermanssonia centrifuga</name>
    <dbReference type="NCBI Taxonomy" id="98765"/>
    <lineage>
        <taxon>Eukaryota</taxon>
        <taxon>Fungi</taxon>
        <taxon>Dikarya</taxon>
        <taxon>Basidiomycota</taxon>
        <taxon>Agaricomycotina</taxon>
        <taxon>Agaricomycetes</taxon>
        <taxon>Polyporales</taxon>
        <taxon>Meruliaceae</taxon>
        <taxon>Hermanssonia</taxon>
    </lineage>
</organism>
<evidence type="ECO:0000313" key="2">
    <source>
        <dbReference type="EMBL" id="THG96266.1"/>
    </source>
</evidence>
<dbReference type="Pfam" id="PF12770">
    <property type="entry name" value="CHAT"/>
    <property type="match status" value="1"/>
</dbReference>
<comment type="caution">
    <text evidence="2">The sequence shown here is derived from an EMBL/GenBank/DDBJ whole genome shotgun (WGS) entry which is preliminary data.</text>
</comment>
<sequence>MEYKGQHGVCEINSLKGELSTASSPEAGEIDFKTAASAVRNHEIPDDLDDLTLEELAQLPDGHNNPAITALQSLVRGLLISETVTLRQQFSVSLPTLGVTTLIPDCSPASEDQEGCHAVALEIIVLRELSLLGLGPLLKELGDIFIHQPESDSELPILFYWLAFQVNHNPETHDILSRLLVKRLFSRGLAIDPSGRLVDPEELCTMIYMTRTAVERWGREHGDILGFLTERLVLLIGKFGCTLTLENGVRWCQEAFALYPTTDHAEVEIFGRLLFTRFQRLKREEDLEEALVWGRRALDVCPADNEQARVHDLYALGERLFAKHRTFGNVGDSDLDEAIQMWRAAYELESNGKGGSGCPAFVSLHQLATATHARYIERRQQADINECIKLGRRLLEFFPPGHKHRDEAISMLCEFLVEHIHDPKYMEEIVDLLHQKQYPRDHADVEPHCRSLCKSAGIMMYCGYLSSKVEYVDEAIRLFQQAFSITVTNEGKCGASTGLGYAHLVRLWAKRSASDATAALEHLTKAYNEWDSHTALMGLVEFYADEENQHYDPQRAIGLLETCLEREDMGAGQRLEFVTHIITSYPDIAIDTKFSKQLQVILLKTIRLMPRAAYFGLHVKSRLRTLRQWPSWVNLLATLLCSNHKPVQAIEMLEEARAVFWSQGQQLRMDFEQDPSPPPSYPEKYHNVHHRVPQLPQEFRQRLYRIAQELESASFAPELGMTGIMPMIEDEELVRRRRLNAEYNDVIEQVRKLPGFECFMLPEPICLLAEAAAKGPVVILVSFGEAYAIIIEYPDTHIPKVTPLKLRYATLKSLHRVRGVLDQATRGEHDRDDEYGTDSGETRIGVQDCCSDYMVSSYTPTLSALKQVQSTLQPPARGNIKMLLAAVPRPYEGSYLKGAVKELKEVSSTMSPGIRISLPVEEDSLLDGEAGVSAATVLKHLLTADILHLACHGKQDNSSPLDSGFIMRDRKLTISELMTLNLPRAFLAFLSACETAKGDEKQSDEVIHLAASMLFTGFKSVVGTMWFMTDQDGPYVSRRVYEHIFSGNAEFLDANAVPYALDVAVQELREKGLPPERWAVFVHYGA</sequence>
<accession>A0A4S4KE43</accession>
<evidence type="ECO:0000259" key="1">
    <source>
        <dbReference type="Pfam" id="PF12770"/>
    </source>
</evidence>
<feature type="domain" description="CHAT" evidence="1">
    <location>
        <begin position="857"/>
        <end position="1085"/>
    </location>
</feature>
<dbReference type="InterPro" id="IPR011990">
    <property type="entry name" value="TPR-like_helical_dom_sf"/>
</dbReference>
<gene>
    <name evidence="2" type="ORF">EW026_g5541</name>
</gene>
<keyword evidence="3" id="KW-1185">Reference proteome</keyword>
<dbReference type="EMBL" id="SGPJ01000249">
    <property type="protein sequence ID" value="THG96266.1"/>
    <property type="molecule type" value="Genomic_DNA"/>
</dbReference>
<protein>
    <recommendedName>
        <fullName evidence="1">CHAT domain-containing protein</fullName>
    </recommendedName>
</protein>